<protein>
    <submittedName>
        <fullName evidence="1">Uncharacterized protein</fullName>
    </submittedName>
</protein>
<accession>A0A5R9AFZ2</accession>
<dbReference type="OrthoDB" id="4964865at2"/>
<dbReference type="Proteomes" id="UP000306544">
    <property type="component" value="Unassembled WGS sequence"/>
</dbReference>
<sequence>MPDKPVDTTWVGTRVLPAARRLKRAGRQLGRRARSAVAPRLGSLGAVPLNVTTIGLTAAGSGSGQVGRCGVVVLSVPKDPQIPAQWRKILIEAEQHSVPTVLIVDSVQDLEHPLAAVVTHLMTPEPTMLQTLRDFAGAERTAVLDPLAGKREQTHALFALTRVHTPVEPNA</sequence>
<keyword evidence="2" id="KW-1185">Reference proteome</keyword>
<organism evidence="1 2">
    <name type="scientific">Nesterenkonia sphaerica</name>
    <dbReference type="NCBI Taxonomy" id="1804988"/>
    <lineage>
        <taxon>Bacteria</taxon>
        <taxon>Bacillati</taxon>
        <taxon>Actinomycetota</taxon>
        <taxon>Actinomycetes</taxon>
        <taxon>Micrococcales</taxon>
        <taxon>Micrococcaceae</taxon>
        <taxon>Nesterenkonia</taxon>
    </lineage>
</organism>
<gene>
    <name evidence="1" type="ORF">FEF27_05095</name>
</gene>
<dbReference type="AlphaFoldDB" id="A0A5R9AFZ2"/>
<name>A0A5R9AFZ2_9MICC</name>
<reference evidence="1 2" key="1">
    <citation type="submission" date="2019-05" db="EMBL/GenBank/DDBJ databases">
        <title>Nesterenkonia sp. GY239, isolated from the Southern Atlantic Ocean.</title>
        <authorList>
            <person name="Zhang G."/>
        </authorList>
    </citation>
    <scope>NUCLEOTIDE SEQUENCE [LARGE SCALE GENOMIC DNA]</scope>
    <source>
        <strain evidence="1 2">GY239</strain>
    </source>
</reference>
<dbReference type="RefSeq" id="WP_138169763.1">
    <property type="nucleotide sequence ID" value="NZ_VAWA01000004.1"/>
</dbReference>
<comment type="caution">
    <text evidence="1">The sequence shown here is derived from an EMBL/GenBank/DDBJ whole genome shotgun (WGS) entry which is preliminary data.</text>
</comment>
<evidence type="ECO:0000313" key="2">
    <source>
        <dbReference type="Proteomes" id="UP000306544"/>
    </source>
</evidence>
<dbReference type="EMBL" id="VAWA01000004">
    <property type="protein sequence ID" value="TLP77533.1"/>
    <property type="molecule type" value="Genomic_DNA"/>
</dbReference>
<proteinExistence type="predicted"/>
<evidence type="ECO:0000313" key="1">
    <source>
        <dbReference type="EMBL" id="TLP77533.1"/>
    </source>
</evidence>